<feature type="non-terminal residue" evidence="1">
    <location>
        <position position="1"/>
    </location>
</feature>
<sequence length="70" mass="7623">AVLYDDADLPDRNLQRILAAVGEAVPPPTTFLPLGPWFPAPPLTGVFFFRLVTKRQPASSSLALIEPRPP</sequence>
<dbReference type="EMBL" id="PGVG01000181">
    <property type="protein sequence ID" value="PJG49937.1"/>
    <property type="molecule type" value="Genomic_DNA"/>
</dbReference>
<evidence type="ECO:0000313" key="1">
    <source>
        <dbReference type="EMBL" id="PJG49937.1"/>
    </source>
</evidence>
<dbReference type="Proteomes" id="UP000231194">
    <property type="component" value="Unassembled WGS sequence"/>
</dbReference>
<organism evidence="1 2">
    <name type="scientific">Bradyrhizobium forestalis</name>
    <dbReference type="NCBI Taxonomy" id="1419263"/>
    <lineage>
        <taxon>Bacteria</taxon>
        <taxon>Pseudomonadati</taxon>
        <taxon>Pseudomonadota</taxon>
        <taxon>Alphaproteobacteria</taxon>
        <taxon>Hyphomicrobiales</taxon>
        <taxon>Nitrobacteraceae</taxon>
        <taxon>Bradyrhizobium</taxon>
    </lineage>
</organism>
<feature type="non-terminal residue" evidence="1">
    <location>
        <position position="70"/>
    </location>
</feature>
<gene>
    <name evidence="1" type="ORF">CVM73_39170</name>
</gene>
<evidence type="ECO:0000313" key="2">
    <source>
        <dbReference type="Proteomes" id="UP000231194"/>
    </source>
</evidence>
<keyword evidence="2" id="KW-1185">Reference proteome</keyword>
<reference evidence="1 2" key="1">
    <citation type="submission" date="2017-11" db="EMBL/GenBank/DDBJ databases">
        <title>Bradyrhizobium forestalis sp. nov., an efficient nitrogen-fixing bacterium isolated from nodules of forest legume species in the Amazon.</title>
        <authorList>
            <person name="Costa E.M."/>
            <person name="Guimaraes A."/>
            <person name="Carvalho T.S."/>
            <person name="Rodrigues T.L."/>
            <person name="Ribeiro P.R.A."/>
            <person name="Lebbe L."/>
            <person name="Willems A."/>
            <person name="Moreira F.M.S."/>
        </authorList>
    </citation>
    <scope>NUCLEOTIDE SEQUENCE [LARGE SCALE GENOMIC DNA]</scope>
    <source>
        <strain evidence="1 2">INPA54B</strain>
    </source>
</reference>
<protein>
    <submittedName>
        <fullName evidence="1">Uncharacterized protein</fullName>
    </submittedName>
</protein>
<dbReference type="AlphaFoldDB" id="A0A2M8QWL8"/>
<accession>A0A2M8QWL8</accession>
<comment type="caution">
    <text evidence="1">The sequence shown here is derived from an EMBL/GenBank/DDBJ whole genome shotgun (WGS) entry which is preliminary data.</text>
</comment>
<name>A0A2M8QWL8_9BRAD</name>
<proteinExistence type="predicted"/>